<proteinExistence type="inferred from homology"/>
<evidence type="ECO:0000313" key="17">
    <source>
        <dbReference type="Proteomes" id="UP001219518"/>
    </source>
</evidence>
<keyword evidence="8" id="KW-0677">Repeat</keyword>
<comment type="caution">
    <text evidence="16">The sequence shown here is derived from an EMBL/GenBank/DDBJ whole genome shotgun (WGS) entry which is preliminary data.</text>
</comment>
<dbReference type="InterPro" id="IPR050888">
    <property type="entry name" value="ZnF_C2H2-type_TF"/>
</dbReference>
<dbReference type="GO" id="GO:0008270">
    <property type="term" value="F:zinc ion binding"/>
    <property type="evidence" value="ECO:0007669"/>
    <property type="project" value="UniProtKB-KW"/>
</dbReference>
<feature type="region of interest" description="Disordered" evidence="14">
    <location>
        <begin position="686"/>
        <end position="735"/>
    </location>
</feature>
<dbReference type="GO" id="GO:0000122">
    <property type="term" value="P:negative regulation of transcription by RNA polymerase II"/>
    <property type="evidence" value="ECO:0007669"/>
    <property type="project" value="UniProtKB-ARBA"/>
</dbReference>
<dbReference type="SUPFAM" id="SSF57667">
    <property type="entry name" value="beta-beta-alpha zinc fingers"/>
    <property type="match status" value="2"/>
</dbReference>
<name>A0AAE1LIP8_9NEOP</name>
<feature type="region of interest" description="Disordered" evidence="14">
    <location>
        <begin position="454"/>
        <end position="521"/>
    </location>
</feature>
<comment type="similarity">
    <text evidence="3">Belongs to the hunchback C2H2-type zinc-finger protein family.</text>
</comment>
<evidence type="ECO:0000256" key="5">
    <source>
        <dbReference type="ARBA" id="ARBA00022473"/>
    </source>
</evidence>
<feature type="compositionally biased region" description="Low complexity" evidence="14">
    <location>
        <begin position="496"/>
        <end position="521"/>
    </location>
</feature>
<evidence type="ECO:0000256" key="11">
    <source>
        <dbReference type="ARBA" id="ARBA00023125"/>
    </source>
</evidence>
<evidence type="ECO:0000256" key="3">
    <source>
        <dbReference type="ARBA" id="ARBA00007746"/>
    </source>
</evidence>
<feature type="non-terminal residue" evidence="16">
    <location>
        <position position="792"/>
    </location>
</feature>
<evidence type="ECO:0000256" key="2">
    <source>
        <dbReference type="ARBA" id="ARBA00004123"/>
    </source>
</evidence>
<protein>
    <recommendedName>
        <fullName evidence="4">Protein hunchback</fullName>
    </recommendedName>
</protein>
<feature type="region of interest" description="Disordered" evidence="14">
    <location>
        <begin position="591"/>
        <end position="616"/>
    </location>
</feature>
<evidence type="ECO:0000256" key="9">
    <source>
        <dbReference type="ARBA" id="ARBA00022771"/>
    </source>
</evidence>
<keyword evidence="17" id="KW-1185">Reference proteome</keyword>
<keyword evidence="7" id="KW-0479">Metal-binding</keyword>
<keyword evidence="10" id="KW-0862">Zinc</keyword>
<keyword evidence="12" id="KW-0539">Nucleus</keyword>
<dbReference type="GO" id="GO:0035282">
    <property type="term" value="P:segmentation"/>
    <property type="evidence" value="ECO:0007669"/>
    <property type="project" value="UniProtKB-KW"/>
</dbReference>
<dbReference type="InterPro" id="IPR013087">
    <property type="entry name" value="Znf_C2H2_type"/>
</dbReference>
<keyword evidence="9 13" id="KW-0863">Zinc-finger</keyword>
<feature type="compositionally biased region" description="Low complexity" evidence="14">
    <location>
        <begin position="686"/>
        <end position="706"/>
    </location>
</feature>
<comment type="function">
    <text evidence="1">Gap class segmentation protein that controls development of head structures.</text>
</comment>
<dbReference type="EMBL" id="JAHWGI010000990">
    <property type="protein sequence ID" value="KAK3920134.1"/>
    <property type="molecule type" value="Genomic_DNA"/>
</dbReference>
<evidence type="ECO:0000256" key="4">
    <source>
        <dbReference type="ARBA" id="ARBA00013638"/>
    </source>
</evidence>
<comment type="subcellular location">
    <subcellularLocation>
        <location evidence="2">Nucleus</location>
    </subcellularLocation>
</comment>
<organism evidence="16 17">
    <name type="scientific">Frankliniella fusca</name>
    <dbReference type="NCBI Taxonomy" id="407009"/>
    <lineage>
        <taxon>Eukaryota</taxon>
        <taxon>Metazoa</taxon>
        <taxon>Ecdysozoa</taxon>
        <taxon>Arthropoda</taxon>
        <taxon>Hexapoda</taxon>
        <taxon>Insecta</taxon>
        <taxon>Pterygota</taxon>
        <taxon>Neoptera</taxon>
        <taxon>Paraneoptera</taxon>
        <taxon>Thysanoptera</taxon>
        <taxon>Terebrantia</taxon>
        <taxon>Thripoidea</taxon>
        <taxon>Thripidae</taxon>
        <taxon>Frankliniella</taxon>
    </lineage>
</organism>
<gene>
    <name evidence="16" type="ORF">KUF71_009421</name>
</gene>
<reference evidence="16" key="2">
    <citation type="journal article" date="2023" name="BMC Genomics">
        <title>Pest status, molecular evolution, and epigenetic factors derived from the genome assembly of Frankliniella fusca, a thysanopteran phytovirus vector.</title>
        <authorList>
            <person name="Catto M.A."/>
            <person name="Labadie P.E."/>
            <person name="Jacobson A.L."/>
            <person name="Kennedy G.G."/>
            <person name="Srinivasan R."/>
            <person name="Hunt B.G."/>
        </authorList>
    </citation>
    <scope>NUCLEOTIDE SEQUENCE</scope>
    <source>
        <strain evidence="16">PL_HMW_Pooled</strain>
    </source>
</reference>
<dbReference type="Gene3D" id="3.30.160.60">
    <property type="entry name" value="Classic Zinc Finger"/>
    <property type="match status" value="4"/>
</dbReference>
<dbReference type="Proteomes" id="UP001219518">
    <property type="component" value="Unassembled WGS sequence"/>
</dbReference>
<sequence length="792" mass="84699">VGAMSVSVPSMNRMAGPLSSPLSSLLGYDGAMHGGLMVGAGAGASPRTSPHHSAAWGCPQVKQEPLDRDHDSSGVSSMTSSMAHGSSFMSSAANTSPSSSSSAGSPPGPGYHHHHHQLHQQQQHQQQQQQLVSSPASPGALAPVHSTPLALGPAHPGPTSSPPRDAAAAPAAASVPRTPGSVDDNSRSSTCSNSEDDADEQVRRLRAALGGAASPLPCQFCNFTADTRERLAEHVTTHFKCTLCEFAAASPEVLRAHLQDAHDLQVPQQMSPQACGEDGYSEQDQEDDLEGVATPRVNSQGKVKTFRCKQCEFVAVTKLDFWEHTKLHIKQEKMLCCPKCPFVTEYKHHLEYHLRNHFNSKPFKCDKCSYSCVNKSMLNSHLKSHSNVYQYRCADCTYATKYCHSLKLHLRKYGHQPSMVLNPDGTPNPLPIIDVYGTRRGPKSKTSKAAQAALQQQQMQQQQQQMQMSPQQFGMFPNPYGLPPLFPYPGGPQQDAPPLTSAPAAAGPAGPAAPAAPRQGGSPPLLHRCNYCEFSTPEAEVLAQHVFVHAEAMQSNLMQYFSAANNNNYYQEDVKGYFGKAAPAAVRQVASPPAAAAPPPAPSPPRTPSVPVKAPASAAPVATPVAALDLSKPETGGGAQEEQVRETKNRRKGRAFKLERIAMRLQHQSSGDEAEPDQLRVKVPRLSAEASATPAAAAGPGLGPSLGPAPSPEPKAAVAKSPLPSPPTSPASAPGKEEYNCSYCDIAFRDIVMYTMHMGYHGYQDPFQCNMCGQQTSDKVAFFLHIARSSHS</sequence>
<keyword evidence="5" id="KW-0217">Developmental protein</keyword>
<evidence type="ECO:0000259" key="15">
    <source>
        <dbReference type="PROSITE" id="PS50157"/>
    </source>
</evidence>
<accession>A0AAE1LIP8</accession>
<dbReference type="FunFam" id="3.30.160.60:FF:001482">
    <property type="entry name" value="Hunchback"/>
    <property type="match status" value="1"/>
</dbReference>
<feature type="region of interest" description="Disordered" evidence="14">
    <location>
        <begin position="630"/>
        <end position="656"/>
    </location>
</feature>
<feature type="compositionally biased region" description="Low complexity" evidence="14">
    <location>
        <begin position="162"/>
        <end position="179"/>
    </location>
</feature>
<keyword evidence="11" id="KW-0238">DNA-binding</keyword>
<feature type="compositionally biased region" description="Pro residues" evidence="14">
    <location>
        <begin position="480"/>
        <end position="490"/>
    </location>
</feature>
<dbReference type="AlphaFoldDB" id="A0AAE1LIP8"/>
<feature type="compositionally biased region" description="Low complexity" evidence="14">
    <location>
        <begin position="73"/>
        <end position="105"/>
    </location>
</feature>
<dbReference type="FunFam" id="3.30.160.60:FF:001301">
    <property type="entry name" value="Blast:Protein hunchback"/>
    <property type="match status" value="1"/>
</dbReference>
<evidence type="ECO:0000313" key="16">
    <source>
        <dbReference type="EMBL" id="KAK3920134.1"/>
    </source>
</evidence>
<keyword evidence="6" id="KW-0302">Gap protein</keyword>
<dbReference type="GO" id="GO:0005634">
    <property type="term" value="C:nucleus"/>
    <property type="evidence" value="ECO:0007669"/>
    <property type="project" value="UniProtKB-SubCell"/>
</dbReference>
<feature type="domain" description="C2H2-type" evidence="15">
    <location>
        <begin position="363"/>
        <end position="390"/>
    </location>
</feature>
<feature type="region of interest" description="Disordered" evidence="14">
    <location>
        <begin position="63"/>
        <end position="200"/>
    </location>
</feature>
<feature type="domain" description="C2H2-type" evidence="15">
    <location>
        <begin position="335"/>
        <end position="362"/>
    </location>
</feature>
<feature type="compositionally biased region" description="Pro residues" evidence="14">
    <location>
        <begin position="595"/>
        <end position="608"/>
    </location>
</feature>
<dbReference type="GO" id="GO:0040034">
    <property type="term" value="P:regulation of development, heterochronic"/>
    <property type="evidence" value="ECO:0007669"/>
    <property type="project" value="UniProtKB-ARBA"/>
</dbReference>
<evidence type="ECO:0000256" key="13">
    <source>
        <dbReference type="PROSITE-ProRule" id="PRU00042"/>
    </source>
</evidence>
<evidence type="ECO:0000256" key="10">
    <source>
        <dbReference type="ARBA" id="ARBA00022833"/>
    </source>
</evidence>
<evidence type="ECO:0000256" key="1">
    <source>
        <dbReference type="ARBA" id="ARBA00003983"/>
    </source>
</evidence>
<feature type="compositionally biased region" description="Low complexity" evidence="14">
    <location>
        <begin position="454"/>
        <end position="479"/>
    </location>
</feature>
<evidence type="ECO:0000256" key="6">
    <source>
        <dbReference type="ARBA" id="ARBA00022492"/>
    </source>
</evidence>
<dbReference type="InterPro" id="IPR036236">
    <property type="entry name" value="Znf_C2H2_sf"/>
</dbReference>
<dbReference type="PROSITE" id="PS00028">
    <property type="entry name" value="ZINC_FINGER_C2H2_1"/>
    <property type="match status" value="2"/>
</dbReference>
<evidence type="ECO:0000256" key="7">
    <source>
        <dbReference type="ARBA" id="ARBA00022723"/>
    </source>
</evidence>
<feature type="compositionally biased region" description="Low complexity" evidence="14">
    <location>
        <begin position="119"/>
        <end position="138"/>
    </location>
</feature>
<feature type="domain" description="C2H2-type" evidence="15">
    <location>
        <begin position="767"/>
        <end position="792"/>
    </location>
</feature>
<evidence type="ECO:0000256" key="12">
    <source>
        <dbReference type="ARBA" id="ARBA00023242"/>
    </source>
</evidence>
<dbReference type="PROSITE" id="PS50157">
    <property type="entry name" value="ZINC_FINGER_C2H2_2"/>
    <property type="match status" value="4"/>
</dbReference>
<dbReference type="GO" id="GO:0000977">
    <property type="term" value="F:RNA polymerase II transcription regulatory region sequence-specific DNA binding"/>
    <property type="evidence" value="ECO:0007669"/>
    <property type="project" value="UniProtKB-ARBA"/>
</dbReference>
<evidence type="ECO:0000256" key="14">
    <source>
        <dbReference type="SAM" id="MobiDB-lite"/>
    </source>
</evidence>
<evidence type="ECO:0000256" key="8">
    <source>
        <dbReference type="ARBA" id="ARBA00022737"/>
    </source>
</evidence>
<dbReference type="PANTHER" id="PTHR24406">
    <property type="entry name" value="TRANSCRIPTIONAL REPRESSOR CTCFL-RELATED"/>
    <property type="match status" value="1"/>
</dbReference>
<dbReference type="SMART" id="SM00355">
    <property type="entry name" value="ZnF_C2H2"/>
    <property type="match status" value="9"/>
</dbReference>
<reference evidence="16" key="1">
    <citation type="submission" date="2021-07" db="EMBL/GenBank/DDBJ databases">
        <authorList>
            <person name="Catto M.A."/>
            <person name="Jacobson A."/>
            <person name="Kennedy G."/>
            <person name="Labadie P."/>
            <person name="Hunt B.G."/>
            <person name="Srinivasan R."/>
        </authorList>
    </citation>
    <scope>NUCLEOTIDE SEQUENCE</scope>
    <source>
        <strain evidence="16">PL_HMW_Pooled</strain>
        <tissue evidence="16">Head</tissue>
    </source>
</reference>
<feature type="domain" description="C2H2-type" evidence="15">
    <location>
        <begin position="739"/>
        <end position="766"/>
    </location>
</feature>